<dbReference type="CDD" id="cd02247">
    <property type="entry name" value="cupin_pirin_C"/>
    <property type="match status" value="1"/>
</dbReference>
<accession>A0A1K1TGI1</accession>
<evidence type="ECO:0000256" key="1">
    <source>
        <dbReference type="ARBA" id="ARBA00008416"/>
    </source>
</evidence>
<feature type="domain" description="Pirin C-terminal" evidence="5">
    <location>
        <begin position="194"/>
        <end position="290"/>
    </location>
</feature>
<evidence type="ECO:0000313" key="7">
    <source>
        <dbReference type="Proteomes" id="UP000182350"/>
    </source>
</evidence>
<protein>
    <recommendedName>
        <fullName evidence="8">Pirin</fullName>
    </recommendedName>
</protein>
<dbReference type="Gene3D" id="2.60.120.10">
    <property type="entry name" value="Jelly Rolls"/>
    <property type="match status" value="2"/>
</dbReference>
<organism evidence="6 7">
    <name type="scientific">Marinospirillum alkaliphilum DSM 21637</name>
    <dbReference type="NCBI Taxonomy" id="1122209"/>
    <lineage>
        <taxon>Bacteria</taxon>
        <taxon>Pseudomonadati</taxon>
        <taxon>Pseudomonadota</taxon>
        <taxon>Gammaproteobacteria</taxon>
        <taxon>Oceanospirillales</taxon>
        <taxon>Oceanospirillaceae</taxon>
        <taxon>Marinospirillum</taxon>
    </lineage>
</organism>
<dbReference type="STRING" id="1122209.SAMN02745752_00109"/>
<dbReference type="InterPro" id="IPR003829">
    <property type="entry name" value="Pirin_N_dom"/>
</dbReference>
<feature type="domain" description="Pirin N-terminal" evidence="4">
    <location>
        <begin position="36"/>
        <end position="141"/>
    </location>
</feature>
<reference evidence="6 7" key="1">
    <citation type="submission" date="2016-11" db="EMBL/GenBank/DDBJ databases">
        <authorList>
            <person name="Jaros S."/>
            <person name="Januszkiewicz K."/>
            <person name="Wedrychowicz H."/>
        </authorList>
    </citation>
    <scope>NUCLEOTIDE SEQUENCE [LARGE SCALE GENOMIC DNA]</scope>
    <source>
        <strain evidence="6 7">DSM 21637</strain>
    </source>
</reference>
<comment type="cofactor">
    <cofactor evidence="2">
        <name>Fe cation</name>
        <dbReference type="ChEBI" id="CHEBI:24875"/>
    </cofactor>
    <text evidence="2">Binds 1 Fe cation per subunit.</text>
</comment>
<evidence type="ECO:0008006" key="8">
    <source>
        <dbReference type="Google" id="ProtNLM"/>
    </source>
</evidence>
<dbReference type="Pfam" id="PF05726">
    <property type="entry name" value="Pirin_C"/>
    <property type="match status" value="1"/>
</dbReference>
<dbReference type="RefSeq" id="WP_072324371.1">
    <property type="nucleotide sequence ID" value="NZ_FPJW01000001.1"/>
</dbReference>
<dbReference type="CDD" id="cd02909">
    <property type="entry name" value="cupin_pirin_N"/>
    <property type="match status" value="1"/>
</dbReference>
<dbReference type="PIRSF" id="PIRSF006232">
    <property type="entry name" value="Pirin"/>
    <property type="match status" value="1"/>
</dbReference>
<keyword evidence="2" id="KW-0408">Iron</keyword>
<dbReference type="Proteomes" id="UP000182350">
    <property type="component" value="Unassembled WGS sequence"/>
</dbReference>
<dbReference type="InterPro" id="IPR012093">
    <property type="entry name" value="Pirin"/>
</dbReference>
<dbReference type="EMBL" id="FPJW01000001">
    <property type="protein sequence ID" value="SFW99067.1"/>
    <property type="molecule type" value="Genomic_DNA"/>
</dbReference>
<feature type="binding site" evidence="2">
    <location>
        <position position="119"/>
    </location>
    <ligand>
        <name>Fe cation</name>
        <dbReference type="ChEBI" id="CHEBI:24875"/>
    </ligand>
</feature>
<feature type="binding site" evidence="2">
    <location>
        <position position="121"/>
    </location>
    <ligand>
        <name>Fe cation</name>
        <dbReference type="ChEBI" id="CHEBI:24875"/>
    </ligand>
</feature>
<dbReference type="AlphaFoldDB" id="A0A1K1TGI1"/>
<sequence>MSNSLNPVQQDGEHISKPCPAVALILQPRVADLGGFSVRRLLPRAQRKMVGPWIFFDEMGPADFAAGQGINVRPHPHIGIATVTYLFEGEVLHRDSVGSLQTIQPGDINLMVAGKGITHSERERPETTQQPHHLHGLQLWLALPEQDEETEPAFFHYPAATLPALDVQGVAVRVMIGSAYGVTSPVQTFATTLYVEAALKKGQQLVLPQARERAVYVVQGRVKVDDNELTAHSLAVCSEQPDITLEALEASRIALIGGDPVGHRFIEWNFVSSRKERIEQAKADWQDGRFPLVAGDELEFIPLPAAPSS</sequence>
<evidence type="ECO:0000256" key="2">
    <source>
        <dbReference type="PIRSR" id="PIRSR006232-1"/>
    </source>
</evidence>
<dbReference type="InterPro" id="IPR011051">
    <property type="entry name" value="RmlC_Cupin_sf"/>
</dbReference>
<feature type="binding site" evidence="2">
    <location>
        <position position="77"/>
    </location>
    <ligand>
        <name>Fe cation</name>
        <dbReference type="ChEBI" id="CHEBI:24875"/>
    </ligand>
</feature>
<keyword evidence="2" id="KW-0479">Metal-binding</keyword>
<comment type="similarity">
    <text evidence="1 3">Belongs to the pirin family.</text>
</comment>
<gene>
    <name evidence="6" type="ORF">SAMN02745752_00109</name>
</gene>
<dbReference type="InterPro" id="IPR008778">
    <property type="entry name" value="Pirin_C_dom"/>
</dbReference>
<evidence type="ECO:0000313" key="6">
    <source>
        <dbReference type="EMBL" id="SFW99067.1"/>
    </source>
</evidence>
<feature type="binding site" evidence="2">
    <location>
        <position position="75"/>
    </location>
    <ligand>
        <name>Fe cation</name>
        <dbReference type="ChEBI" id="CHEBI:24875"/>
    </ligand>
</feature>
<proteinExistence type="inferred from homology"/>
<dbReference type="PANTHER" id="PTHR13903">
    <property type="entry name" value="PIRIN-RELATED"/>
    <property type="match status" value="1"/>
</dbReference>
<dbReference type="SUPFAM" id="SSF51182">
    <property type="entry name" value="RmlC-like cupins"/>
    <property type="match status" value="1"/>
</dbReference>
<dbReference type="GO" id="GO:0046872">
    <property type="term" value="F:metal ion binding"/>
    <property type="evidence" value="ECO:0007669"/>
    <property type="project" value="UniProtKB-KW"/>
</dbReference>
<dbReference type="PANTHER" id="PTHR13903:SF8">
    <property type="entry name" value="PIRIN"/>
    <property type="match status" value="1"/>
</dbReference>
<dbReference type="Pfam" id="PF02678">
    <property type="entry name" value="Pirin"/>
    <property type="match status" value="1"/>
</dbReference>
<name>A0A1K1TGI1_9GAMM</name>
<dbReference type="InterPro" id="IPR014710">
    <property type="entry name" value="RmlC-like_jellyroll"/>
</dbReference>
<keyword evidence="7" id="KW-1185">Reference proteome</keyword>
<evidence type="ECO:0000259" key="5">
    <source>
        <dbReference type="Pfam" id="PF05726"/>
    </source>
</evidence>
<evidence type="ECO:0000256" key="3">
    <source>
        <dbReference type="RuleBase" id="RU003457"/>
    </source>
</evidence>
<evidence type="ECO:0000259" key="4">
    <source>
        <dbReference type="Pfam" id="PF02678"/>
    </source>
</evidence>
<dbReference type="OrthoDB" id="9780903at2"/>